<evidence type="ECO:0000313" key="3">
    <source>
        <dbReference type="Proteomes" id="UP001176941"/>
    </source>
</evidence>
<evidence type="ECO:0000256" key="1">
    <source>
        <dbReference type="SAM" id="MobiDB-lite"/>
    </source>
</evidence>
<organism evidence="2 3">
    <name type="scientific">Rangifer tarandus platyrhynchus</name>
    <name type="common">Svalbard reindeer</name>
    <dbReference type="NCBI Taxonomy" id="3082113"/>
    <lineage>
        <taxon>Eukaryota</taxon>
        <taxon>Metazoa</taxon>
        <taxon>Chordata</taxon>
        <taxon>Craniata</taxon>
        <taxon>Vertebrata</taxon>
        <taxon>Euteleostomi</taxon>
        <taxon>Mammalia</taxon>
        <taxon>Eutheria</taxon>
        <taxon>Laurasiatheria</taxon>
        <taxon>Artiodactyla</taxon>
        <taxon>Ruminantia</taxon>
        <taxon>Pecora</taxon>
        <taxon>Cervidae</taxon>
        <taxon>Odocoileinae</taxon>
        <taxon>Rangifer</taxon>
    </lineage>
</organism>
<dbReference type="Proteomes" id="UP001176941">
    <property type="component" value="Chromosome 3"/>
</dbReference>
<gene>
    <name evidence="2" type="ORF">MRATA1EN1_LOCUS19702</name>
</gene>
<name>A0ABN8ZA99_RANTA</name>
<dbReference type="EMBL" id="OX459939">
    <property type="protein sequence ID" value="CAI9170740.1"/>
    <property type="molecule type" value="Genomic_DNA"/>
</dbReference>
<keyword evidence="3" id="KW-1185">Reference proteome</keyword>
<proteinExistence type="predicted"/>
<accession>A0ABN8ZA99</accession>
<evidence type="ECO:0000313" key="2">
    <source>
        <dbReference type="EMBL" id="CAI9170740.1"/>
    </source>
</evidence>
<sequence length="68" mass="6949">MDRAVQPGCLEAVRKAALGPRAPISLGRSVLGPDPGQGEENTGSRATVTAPGKSSRQPVYPRFAGSAC</sequence>
<protein>
    <submittedName>
        <fullName evidence="2">Uncharacterized protein</fullName>
    </submittedName>
</protein>
<reference evidence="2" key="1">
    <citation type="submission" date="2023-04" db="EMBL/GenBank/DDBJ databases">
        <authorList>
            <consortium name="ELIXIR-Norway"/>
        </authorList>
    </citation>
    <scope>NUCLEOTIDE SEQUENCE [LARGE SCALE GENOMIC DNA]</scope>
</reference>
<feature type="compositionally biased region" description="Polar residues" evidence="1">
    <location>
        <begin position="39"/>
        <end position="57"/>
    </location>
</feature>
<feature type="region of interest" description="Disordered" evidence="1">
    <location>
        <begin position="22"/>
        <end position="68"/>
    </location>
</feature>